<organism evidence="6 7">
    <name type="scientific">Edaphochlamys debaryana</name>
    <dbReference type="NCBI Taxonomy" id="47281"/>
    <lineage>
        <taxon>Eukaryota</taxon>
        <taxon>Viridiplantae</taxon>
        <taxon>Chlorophyta</taxon>
        <taxon>core chlorophytes</taxon>
        <taxon>Chlorophyceae</taxon>
        <taxon>CS clade</taxon>
        <taxon>Chlamydomonadales</taxon>
        <taxon>Chlamydomonadales incertae sedis</taxon>
        <taxon>Edaphochlamys</taxon>
    </lineage>
</organism>
<dbReference type="AlphaFoldDB" id="A0A836C7D1"/>
<evidence type="ECO:0000256" key="2">
    <source>
        <dbReference type="ARBA" id="ARBA00010271"/>
    </source>
</evidence>
<keyword evidence="7" id="KW-1185">Reference proteome</keyword>
<dbReference type="EMBL" id="JAEHOE010000001">
    <property type="protein sequence ID" value="KAG2501894.1"/>
    <property type="molecule type" value="Genomic_DNA"/>
</dbReference>
<dbReference type="Gene3D" id="2.10.25.10">
    <property type="entry name" value="Laminin"/>
    <property type="match status" value="1"/>
</dbReference>
<protein>
    <recommendedName>
        <fullName evidence="5">EGF-like domain-containing protein</fullName>
    </recommendedName>
</protein>
<dbReference type="Proteomes" id="UP000612055">
    <property type="component" value="Unassembled WGS sequence"/>
</dbReference>
<evidence type="ECO:0000256" key="1">
    <source>
        <dbReference type="ARBA" id="ARBA00004323"/>
    </source>
</evidence>
<sequence length="785" mass="88328">MPARSASQRALKGFDLPKDLVYDIPPPKRLGEEAPNATAFVYEEPVPDATDAALQKRCAVSKGTWCGEYIRQTPVPSRPVPRGSKDCPNACSGWGTCDHDTGFCLCPAGRKGQDCGEKDSRPCTGEHRHFFFPNETEPKSSVGPDGLDVDPLMPGWKPGRCFGYCDTSNAACYCGWGKYRHIPAPPGSPPWTPPVQQGRALSDACQPRTDKDGKLSFMGQLNGGVPYEQVYGDSGFCNNATGIAGSCGAFLEVAAPYDGSVPMEQTCLNQCSGHGECYSGYCRCREGWYGMDCSRKKAGSPMEPGDHEVSRPWLKDIVQIPPAALESPPPTRLRPLIYVYDVPPAYTTRMLQYRLLPGACSWRLFHGGNLTASTGWTYGIETLLHELMLQSEHRTFDPEEADFYYVPFYVTCYFWPIMGWVDHPWWHAPNVENRPYHGVNMITELHEWLTTQLPWWKRRGGRDHIFLMAADEGACWMPTAVYKNSIMLTHWGRMDLNHTSNTAYHPDKYSDFVDGRWTEWRGWNHTALIAGHPCYDPKKDLVIPAFKWPWHYHQSPLLGAAPLERDILLFFKGDVGAHRLPHYSRGIRQKLFNLAVEHKWFDKHRIVIGTGEHVRGDYSQLLARSKFCLVAPGDGWSPRAEDAILHGCIPLIVMDEVHAVYELILDYDSFSIRIRESALEAVPDILNAVTPAHLAKMQRHLARVWHRFAYASGPMLRAEVRNHITEKLKAREGKVATPPDHPYQRHTSFPFADDAFGTIMQWLYHRIPDTRGEGAGEGGTEAVGQ</sequence>
<dbReference type="PANTHER" id="PTHR11062">
    <property type="entry name" value="EXOSTOSIN HEPARAN SULFATE GLYCOSYLTRANSFERASE -RELATED"/>
    <property type="match status" value="1"/>
</dbReference>
<dbReference type="Pfam" id="PF23106">
    <property type="entry name" value="EGF_Teneurin"/>
    <property type="match status" value="1"/>
</dbReference>
<keyword evidence="4" id="KW-1015">Disulfide bond</keyword>
<feature type="disulfide bond" evidence="4">
    <location>
        <begin position="106"/>
        <end position="115"/>
    </location>
</feature>
<feature type="domain" description="EGF-like" evidence="5">
    <location>
        <begin position="83"/>
        <end position="116"/>
    </location>
</feature>
<keyword evidence="4" id="KW-0245">EGF-like domain</keyword>
<gene>
    <name evidence="6" type="ORF">HYH03_000392</name>
</gene>
<reference evidence="6" key="1">
    <citation type="journal article" date="2020" name="bioRxiv">
        <title>Comparative genomics of Chlamydomonas.</title>
        <authorList>
            <person name="Craig R.J."/>
            <person name="Hasan A.R."/>
            <person name="Ness R.W."/>
            <person name="Keightley P.D."/>
        </authorList>
    </citation>
    <scope>NUCLEOTIDE SEQUENCE</scope>
    <source>
        <strain evidence="6">CCAP 11/70</strain>
    </source>
</reference>
<keyword evidence="3" id="KW-0333">Golgi apparatus</keyword>
<dbReference type="InterPro" id="IPR040911">
    <property type="entry name" value="Exostosin_GT47"/>
</dbReference>
<dbReference type="FunFam" id="2.10.25.10:FF:000026">
    <property type="entry name" value="Teneurin transmembrane protein 2"/>
    <property type="match status" value="1"/>
</dbReference>
<dbReference type="PANTHER" id="PTHR11062:SF268">
    <property type="entry name" value="FAMILY PROTEIN, PUTATIVE, EXPRESSED-RELATED"/>
    <property type="match status" value="1"/>
</dbReference>
<comment type="caution">
    <text evidence="4">Lacks conserved residue(s) required for the propagation of feature annotation.</text>
</comment>
<dbReference type="PROSITE" id="PS50026">
    <property type="entry name" value="EGF_3"/>
    <property type="match status" value="1"/>
</dbReference>
<dbReference type="InterPro" id="IPR004263">
    <property type="entry name" value="Exostosin"/>
</dbReference>
<dbReference type="PROSITE" id="PS01186">
    <property type="entry name" value="EGF_2"/>
    <property type="match status" value="1"/>
</dbReference>
<dbReference type="OrthoDB" id="1924787at2759"/>
<dbReference type="GO" id="GO:0000139">
    <property type="term" value="C:Golgi membrane"/>
    <property type="evidence" value="ECO:0007669"/>
    <property type="project" value="UniProtKB-SubCell"/>
</dbReference>
<evidence type="ECO:0000256" key="4">
    <source>
        <dbReference type="PROSITE-ProRule" id="PRU00076"/>
    </source>
</evidence>
<dbReference type="Pfam" id="PF03016">
    <property type="entry name" value="Exostosin_GT47"/>
    <property type="match status" value="1"/>
</dbReference>
<evidence type="ECO:0000256" key="3">
    <source>
        <dbReference type="ARBA" id="ARBA00023034"/>
    </source>
</evidence>
<evidence type="ECO:0000313" key="7">
    <source>
        <dbReference type="Proteomes" id="UP000612055"/>
    </source>
</evidence>
<dbReference type="InterPro" id="IPR000742">
    <property type="entry name" value="EGF"/>
</dbReference>
<comment type="similarity">
    <text evidence="2">Belongs to the glycosyltransferase 47 family.</text>
</comment>
<proteinExistence type="inferred from homology"/>
<name>A0A836C7D1_9CHLO</name>
<feature type="disulfide bond" evidence="4">
    <location>
        <begin position="87"/>
        <end position="97"/>
    </location>
</feature>
<evidence type="ECO:0000313" key="6">
    <source>
        <dbReference type="EMBL" id="KAG2501894.1"/>
    </source>
</evidence>
<evidence type="ECO:0000259" key="5">
    <source>
        <dbReference type="PROSITE" id="PS50026"/>
    </source>
</evidence>
<comment type="subcellular location">
    <subcellularLocation>
        <location evidence="1">Golgi apparatus membrane</location>
        <topology evidence="1">Single-pass type II membrane protein</topology>
    </subcellularLocation>
</comment>
<dbReference type="GO" id="GO:0016757">
    <property type="term" value="F:glycosyltransferase activity"/>
    <property type="evidence" value="ECO:0007669"/>
    <property type="project" value="InterPro"/>
</dbReference>
<accession>A0A836C7D1</accession>
<comment type="caution">
    <text evidence="6">The sequence shown here is derived from an EMBL/GenBank/DDBJ whole genome shotgun (WGS) entry which is preliminary data.</text>
</comment>
<dbReference type="PROSITE" id="PS00022">
    <property type="entry name" value="EGF_1"/>
    <property type="match status" value="2"/>
</dbReference>